<dbReference type="SUPFAM" id="SSF52467">
    <property type="entry name" value="DHS-like NAD/FAD-binding domain"/>
    <property type="match status" value="1"/>
</dbReference>
<evidence type="ECO:0000256" key="4">
    <source>
        <dbReference type="RuleBase" id="RU362132"/>
    </source>
</evidence>
<dbReference type="SUPFAM" id="SSF52518">
    <property type="entry name" value="Thiamin diphosphate-binding fold (THDP-binding)"/>
    <property type="match status" value="2"/>
</dbReference>
<reference evidence="8 9" key="1">
    <citation type="submission" date="2017-08" db="EMBL/GenBank/DDBJ databases">
        <title>Substantial Increase in Enzyme Production by Combined Drug-Resistance Mutations in Paenibacillus agaridevorans.</title>
        <authorList>
            <person name="Tanaka Y."/>
            <person name="Funane K."/>
            <person name="Hosaka T."/>
            <person name="Shiwa Y."/>
            <person name="Fujita N."/>
            <person name="Miyazaki T."/>
            <person name="Yoshikawa H."/>
            <person name="Murakami K."/>
            <person name="Kasahara K."/>
            <person name="Inaoka T."/>
            <person name="Hiraga Y."/>
            <person name="Ochi K."/>
        </authorList>
    </citation>
    <scope>NUCLEOTIDE SEQUENCE [LARGE SCALE GENOMIC DNA]</scope>
    <source>
        <strain evidence="8 9">T-3040</strain>
    </source>
</reference>
<dbReference type="InterPro" id="IPR012001">
    <property type="entry name" value="Thiamin_PyroP_enz_TPP-bd_dom"/>
</dbReference>
<dbReference type="InterPro" id="IPR000399">
    <property type="entry name" value="TPP-bd_CS"/>
</dbReference>
<dbReference type="PROSITE" id="PS00187">
    <property type="entry name" value="TPP_ENZYMES"/>
    <property type="match status" value="1"/>
</dbReference>
<feature type="domain" description="Thiamine pyrophosphate enzyme central" evidence="5">
    <location>
        <begin position="192"/>
        <end position="328"/>
    </location>
</feature>
<dbReference type="PANTHER" id="PTHR18968">
    <property type="entry name" value="THIAMINE PYROPHOSPHATE ENZYMES"/>
    <property type="match status" value="1"/>
</dbReference>
<keyword evidence="3 4" id="KW-0786">Thiamine pyrophosphate</keyword>
<dbReference type="PANTHER" id="PTHR18968:SF13">
    <property type="entry name" value="ACETOLACTATE SYNTHASE CATALYTIC SUBUNIT, MITOCHONDRIAL"/>
    <property type="match status" value="1"/>
</dbReference>
<dbReference type="GO" id="GO:0009099">
    <property type="term" value="P:L-valine biosynthetic process"/>
    <property type="evidence" value="ECO:0007669"/>
    <property type="project" value="TreeGrafter"/>
</dbReference>
<evidence type="ECO:0000256" key="2">
    <source>
        <dbReference type="ARBA" id="ARBA00007812"/>
    </source>
</evidence>
<dbReference type="GO" id="GO:0030976">
    <property type="term" value="F:thiamine pyrophosphate binding"/>
    <property type="evidence" value="ECO:0007669"/>
    <property type="project" value="InterPro"/>
</dbReference>
<dbReference type="InterPro" id="IPR045229">
    <property type="entry name" value="TPP_enz"/>
</dbReference>
<dbReference type="GO" id="GO:0000287">
    <property type="term" value="F:magnesium ion binding"/>
    <property type="evidence" value="ECO:0007669"/>
    <property type="project" value="InterPro"/>
</dbReference>
<dbReference type="GO" id="GO:0050660">
    <property type="term" value="F:flavin adenine dinucleotide binding"/>
    <property type="evidence" value="ECO:0007669"/>
    <property type="project" value="TreeGrafter"/>
</dbReference>
<dbReference type="RefSeq" id="WP_108993956.1">
    <property type="nucleotide sequence ID" value="NZ_BDQX01000196.1"/>
</dbReference>
<evidence type="ECO:0000259" key="6">
    <source>
        <dbReference type="Pfam" id="PF02775"/>
    </source>
</evidence>
<dbReference type="Pfam" id="PF02776">
    <property type="entry name" value="TPP_enzyme_N"/>
    <property type="match status" value="1"/>
</dbReference>
<dbReference type="Proteomes" id="UP000245202">
    <property type="component" value="Unassembled WGS sequence"/>
</dbReference>
<comment type="caution">
    <text evidence="8">The sequence shown here is derived from an EMBL/GenBank/DDBJ whole genome shotgun (WGS) entry which is preliminary data.</text>
</comment>
<comment type="similarity">
    <text evidence="2 4">Belongs to the TPP enzyme family.</text>
</comment>
<dbReference type="EMBL" id="BDQX01000196">
    <property type="protein sequence ID" value="GBG09164.1"/>
    <property type="molecule type" value="Genomic_DNA"/>
</dbReference>
<accession>A0A2R5F0N9</accession>
<dbReference type="Pfam" id="PF02775">
    <property type="entry name" value="TPP_enzyme_C"/>
    <property type="match status" value="1"/>
</dbReference>
<protein>
    <submittedName>
        <fullName evidence="8">Acetolactate synthase</fullName>
    </submittedName>
</protein>
<dbReference type="InterPro" id="IPR011766">
    <property type="entry name" value="TPP_enzyme_TPP-bd"/>
</dbReference>
<evidence type="ECO:0000256" key="3">
    <source>
        <dbReference type="ARBA" id="ARBA00023052"/>
    </source>
</evidence>
<evidence type="ECO:0000256" key="1">
    <source>
        <dbReference type="ARBA" id="ARBA00001964"/>
    </source>
</evidence>
<feature type="domain" description="Thiamine pyrophosphate enzyme TPP-binding" evidence="6">
    <location>
        <begin position="382"/>
        <end position="529"/>
    </location>
</feature>
<dbReference type="CDD" id="cd07035">
    <property type="entry name" value="TPP_PYR_POX_like"/>
    <property type="match status" value="1"/>
</dbReference>
<dbReference type="Gene3D" id="3.40.50.970">
    <property type="match status" value="2"/>
</dbReference>
<evidence type="ECO:0000259" key="5">
    <source>
        <dbReference type="Pfam" id="PF00205"/>
    </source>
</evidence>
<dbReference type="Pfam" id="PF00205">
    <property type="entry name" value="TPP_enzyme_M"/>
    <property type="match status" value="1"/>
</dbReference>
<name>A0A2R5F0N9_9BACL</name>
<dbReference type="InterPro" id="IPR012000">
    <property type="entry name" value="Thiamin_PyroP_enz_cen_dom"/>
</dbReference>
<feature type="domain" description="Thiamine pyrophosphate enzyme N-terminal TPP-binding" evidence="7">
    <location>
        <begin position="4"/>
        <end position="115"/>
    </location>
</feature>
<dbReference type="GO" id="GO:0003984">
    <property type="term" value="F:acetolactate synthase activity"/>
    <property type="evidence" value="ECO:0007669"/>
    <property type="project" value="TreeGrafter"/>
</dbReference>
<dbReference type="Gene3D" id="3.40.50.1220">
    <property type="entry name" value="TPP-binding domain"/>
    <property type="match status" value="1"/>
</dbReference>
<evidence type="ECO:0000313" key="8">
    <source>
        <dbReference type="EMBL" id="GBG09164.1"/>
    </source>
</evidence>
<comment type="cofactor">
    <cofactor evidence="1">
        <name>thiamine diphosphate</name>
        <dbReference type="ChEBI" id="CHEBI:58937"/>
    </cofactor>
</comment>
<gene>
    <name evidence="8" type="ORF">PAT3040_03797</name>
</gene>
<dbReference type="InterPro" id="IPR029061">
    <property type="entry name" value="THDP-binding"/>
</dbReference>
<dbReference type="InterPro" id="IPR029035">
    <property type="entry name" value="DHS-like_NAD/FAD-binding_dom"/>
</dbReference>
<dbReference type="GO" id="GO:0005948">
    <property type="term" value="C:acetolactate synthase complex"/>
    <property type="evidence" value="ECO:0007669"/>
    <property type="project" value="TreeGrafter"/>
</dbReference>
<organism evidence="8 9">
    <name type="scientific">Paenibacillus agaridevorans</name>
    <dbReference type="NCBI Taxonomy" id="171404"/>
    <lineage>
        <taxon>Bacteria</taxon>
        <taxon>Bacillati</taxon>
        <taxon>Bacillota</taxon>
        <taxon>Bacilli</taxon>
        <taxon>Bacillales</taxon>
        <taxon>Paenibacillaceae</taxon>
        <taxon>Paenibacillus</taxon>
    </lineage>
</organism>
<proteinExistence type="inferred from homology"/>
<evidence type="ECO:0000313" key="9">
    <source>
        <dbReference type="Proteomes" id="UP000245202"/>
    </source>
</evidence>
<dbReference type="AlphaFoldDB" id="A0A2R5F0N9"/>
<sequence length="547" mass="59306">MKKKVYSIIVEHFKRWGVKHVFGIPGKSISPLMLELDSQEIQYVLGRHETGCGFEASGYALASGSLGVAIATSGPGGTNMITSAGQAKEFGVPVLFITGQPSMQDTGKALSQDSSQFGMDLVKMFEPVTLFSARVERGDLLPLYLRHAIERAYHGEKGPVHLCIPFDVLMEEIEDFQVMMPDYASPVIARSVDRAVAMLDEAARPVLFLGKGAVTAEAFEEIRIIAEHWRIPVVTAPGGKSAFPTTHPLYHGGYGLGGSPTAMDYMVSGIDLMIVIGSKLCDMQLSGFTEEMKPKHMLQFEYDLTFAGKSVDVYTEIVLGDLKANLSQVIHTAGAKGRPDDYKLKPLPSYDPERYQRVPMEAGESFRALRASLPEDAIMFGDAGSHSFYAVQHLDMPCTGTFYFDEVFIAMGAAIGYSIGAKLAKPDKPVVCITGDGCILMQGTEISTAVSHGVPVIFFVLNNGRLDMVDKGMSYNTGRSVGAVYEHPLDVSGFAMSMGAAAYRCHHPRDIREAVQAALTANGPTVIEVMVDPLEIPPILTRLLSMA</sequence>
<dbReference type="CDD" id="cd00568">
    <property type="entry name" value="TPP_enzymes"/>
    <property type="match status" value="1"/>
</dbReference>
<dbReference type="GO" id="GO:0009097">
    <property type="term" value="P:isoleucine biosynthetic process"/>
    <property type="evidence" value="ECO:0007669"/>
    <property type="project" value="TreeGrafter"/>
</dbReference>
<keyword evidence="9" id="KW-1185">Reference proteome</keyword>
<evidence type="ECO:0000259" key="7">
    <source>
        <dbReference type="Pfam" id="PF02776"/>
    </source>
</evidence>